<keyword evidence="1" id="KW-0812">Transmembrane</keyword>
<keyword evidence="1" id="KW-1133">Transmembrane helix</keyword>
<name>A0A6A6XNJ7_9PLEO</name>
<gene>
    <name evidence="3" type="ORF">K505DRAFT_126305</name>
</gene>
<feature type="signal peptide" evidence="2">
    <location>
        <begin position="1"/>
        <end position="22"/>
    </location>
</feature>
<evidence type="ECO:0000256" key="1">
    <source>
        <dbReference type="SAM" id="Phobius"/>
    </source>
</evidence>
<dbReference type="EMBL" id="MU001795">
    <property type="protein sequence ID" value="KAF2797932.1"/>
    <property type="molecule type" value="Genomic_DNA"/>
</dbReference>
<evidence type="ECO:0000313" key="3">
    <source>
        <dbReference type="EMBL" id="KAF2797932.1"/>
    </source>
</evidence>
<feature type="chain" id="PRO_5025526928" evidence="2">
    <location>
        <begin position="23"/>
        <end position="140"/>
    </location>
</feature>
<feature type="transmembrane region" description="Helical" evidence="1">
    <location>
        <begin position="61"/>
        <end position="81"/>
    </location>
</feature>
<sequence>MIVISLIVCLVVLKYIPGSVSGMNLWNYIPSTACFHLRGDIFSNSLTSSHNTKRITLPHAIPFHLLGVSISSIAVLATLLWRRYALTPDLLHPVIPTHRVSLLSNNQILAQSLLIFFSHRCFLFGESASRMKTIFPLALT</sequence>
<accession>A0A6A6XNJ7</accession>
<keyword evidence="1" id="KW-0472">Membrane</keyword>
<organism evidence="3 4">
    <name type="scientific">Melanomma pulvis-pyrius CBS 109.77</name>
    <dbReference type="NCBI Taxonomy" id="1314802"/>
    <lineage>
        <taxon>Eukaryota</taxon>
        <taxon>Fungi</taxon>
        <taxon>Dikarya</taxon>
        <taxon>Ascomycota</taxon>
        <taxon>Pezizomycotina</taxon>
        <taxon>Dothideomycetes</taxon>
        <taxon>Pleosporomycetidae</taxon>
        <taxon>Pleosporales</taxon>
        <taxon>Melanommataceae</taxon>
        <taxon>Melanomma</taxon>
    </lineage>
</organism>
<protein>
    <submittedName>
        <fullName evidence="3">Uncharacterized protein</fullName>
    </submittedName>
</protein>
<keyword evidence="2" id="KW-0732">Signal</keyword>
<evidence type="ECO:0000256" key="2">
    <source>
        <dbReference type="SAM" id="SignalP"/>
    </source>
</evidence>
<reference evidence="3" key="1">
    <citation type="journal article" date="2020" name="Stud. Mycol.">
        <title>101 Dothideomycetes genomes: a test case for predicting lifestyles and emergence of pathogens.</title>
        <authorList>
            <person name="Haridas S."/>
            <person name="Albert R."/>
            <person name="Binder M."/>
            <person name="Bloem J."/>
            <person name="Labutti K."/>
            <person name="Salamov A."/>
            <person name="Andreopoulos B."/>
            <person name="Baker S."/>
            <person name="Barry K."/>
            <person name="Bills G."/>
            <person name="Bluhm B."/>
            <person name="Cannon C."/>
            <person name="Castanera R."/>
            <person name="Culley D."/>
            <person name="Daum C."/>
            <person name="Ezra D."/>
            <person name="Gonzalez J."/>
            <person name="Henrissat B."/>
            <person name="Kuo A."/>
            <person name="Liang C."/>
            <person name="Lipzen A."/>
            <person name="Lutzoni F."/>
            <person name="Magnuson J."/>
            <person name="Mondo S."/>
            <person name="Nolan M."/>
            <person name="Ohm R."/>
            <person name="Pangilinan J."/>
            <person name="Park H.-J."/>
            <person name="Ramirez L."/>
            <person name="Alfaro M."/>
            <person name="Sun H."/>
            <person name="Tritt A."/>
            <person name="Yoshinaga Y."/>
            <person name="Zwiers L.-H."/>
            <person name="Turgeon B."/>
            <person name="Goodwin S."/>
            <person name="Spatafora J."/>
            <person name="Crous P."/>
            <person name="Grigoriev I."/>
        </authorList>
    </citation>
    <scope>NUCLEOTIDE SEQUENCE</scope>
    <source>
        <strain evidence="3">CBS 109.77</strain>
    </source>
</reference>
<evidence type="ECO:0000313" key="4">
    <source>
        <dbReference type="Proteomes" id="UP000799757"/>
    </source>
</evidence>
<dbReference type="AlphaFoldDB" id="A0A6A6XNJ7"/>
<dbReference type="Proteomes" id="UP000799757">
    <property type="component" value="Unassembled WGS sequence"/>
</dbReference>
<proteinExistence type="predicted"/>
<keyword evidence="4" id="KW-1185">Reference proteome</keyword>